<feature type="region of interest" description="Disordered" evidence="1">
    <location>
        <begin position="193"/>
        <end position="225"/>
    </location>
</feature>
<name>A0A1V8TCN8_9PEZI</name>
<feature type="compositionally biased region" description="Pro residues" evidence="1">
    <location>
        <begin position="78"/>
        <end position="90"/>
    </location>
</feature>
<dbReference type="STRING" id="1507870.A0A1V8TCN8"/>
<dbReference type="PROSITE" id="PS50890">
    <property type="entry name" value="PUA"/>
    <property type="match status" value="1"/>
</dbReference>
<keyword evidence="4" id="KW-1185">Reference proteome</keyword>
<dbReference type="EMBL" id="NAJO01000011">
    <property type="protein sequence ID" value="OQO09054.1"/>
    <property type="molecule type" value="Genomic_DNA"/>
</dbReference>
<evidence type="ECO:0000313" key="3">
    <source>
        <dbReference type="EMBL" id="OQO09054.1"/>
    </source>
</evidence>
<feature type="compositionally biased region" description="Low complexity" evidence="1">
    <location>
        <begin position="117"/>
        <end position="139"/>
    </location>
</feature>
<protein>
    <submittedName>
        <fullName evidence="3">Uncharacterized protein</fullName>
    </submittedName>
</protein>
<keyword evidence="2" id="KW-0812">Transmembrane</keyword>
<feature type="region of interest" description="Disordered" evidence="1">
    <location>
        <begin position="57"/>
        <end position="161"/>
    </location>
</feature>
<evidence type="ECO:0000313" key="4">
    <source>
        <dbReference type="Proteomes" id="UP000192596"/>
    </source>
</evidence>
<accession>A0A1V8TCN8</accession>
<keyword evidence="2" id="KW-0472">Membrane</keyword>
<feature type="region of interest" description="Disordered" evidence="1">
    <location>
        <begin position="1"/>
        <end position="24"/>
    </location>
</feature>
<dbReference type="InParanoid" id="A0A1V8TCN8"/>
<dbReference type="AlphaFoldDB" id="A0A1V8TCN8"/>
<comment type="caution">
    <text evidence="3">The sequence shown here is derived from an EMBL/GenBank/DDBJ whole genome shotgun (WGS) entry which is preliminary data.</text>
</comment>
<organism evidence="3 4">
    <name type="scientific">Cryoendolithus antarcticus</name>
    <dbReference type="NCBI Taxonomy" id="1507870"/>
    <lineage>
        <taxon>Eukaryota</taxon>
        <taxon>Fungi</taxon>
        <taxon>Dikarya</taxon>
        <taxon>Ascomycota</taxon>
        <taxon>Pezizomycotina</taxon>
        <taxon>Dothideomycetes</taxon>
        <taxon>Dothideomycetidae</taxon>
        <taxon>Cladosporiales</taxon>
        <taxon>Cladosporiaceae</taxon>
        <taxon>Cryoendolithus</taxon>
    </lineage>
</organism>
<sequence length="486" mass="52470">MSYDRGQRNRRPLYAPPPPSSGRQHSAFGYWVPLITISSIALGGLAAWVWSIRDNEDDYHHDKPSRPSQGPAQGPSNQGPPQPYGGPPPQAGQNMPPYGGPLPSQSAGPQGGPPPAGGEASSYYSASEMQSRSVQQQEQQPDDGTFFGQVKGAMRRTPSPQQFFDTASRQVGAAAAAAGSALGRIMEEDKDEYYVQGQGQRRERKEEREGFSDHERWSEEAEEKMHVGPVEIESGKRAGVARTARDAQERASGKKSVAIVVSADLDNDGHDDNEADYRTEHASILSHLPSTTDPSTTDLYVLIYSPSLKTLPPLDYQPSKTHSNLGSSYSAISTPAVTPGSELASISPRISPKDQADAPSSAFDALYTQAQTLVSSPSQILPFTTPAGYIQILKHLAPQIVYISDTLSGRQGETVGQLKGWVGHTILVAGDGGFAGLVDSETEDEAGREEKRWYERSQMVGLGKEIEVVDVGRVGDDWVRRIGGRE</sequence>
<dbReference type="OrthoDB" id="5327700at2759"/>
<proteinExistence type="predicted"/>
<gene>
    <name evidence="3" type="ORF">B0A48_05945</name>
</gene>
<feature type="compositionally biased region" description="Basic and acidic residues" evidence="1">
    <location>
        <begin position="200"/>
        <end position="225"/>
    </location>
</feature>
<evidence type="ECO:0000256" key="1">
    <source>
        <dbReference type="SAM" id="MobiDB-lite"/>
    </source>
</evidence>
<evidence type="ECO:0000256" key="2">
    <source>
        <dbReference type="SAM" id="Phobius"/>
    </source>
</evidence>
<feature type="compositionally biased region" description="Low complexity" evidence="1">
    <location>
        <begin position="67"/>
        <end position="77"/>
    </location>
</feature>
<reference evidence="4" key="1">
    <citation type="submission" date="2017-03" db="EMBL/GenBank/DDBJ databases">
        <title>Genomes of endolithic fungi from Antarctica.</title>
        <authorList>
            <person name="Coleine C."/>
            <person name="Masonjones S."/>
            <person name="Stajich J.E."/>
        </authorList>
    </citation>
    <scope>NUCLEOTIDE SEQUENCE [LARGE SCALE GENOMIC DNA]</scope>
    <source>
        <strain evidence="4">CCFEE 5527</strain>
    </source>
</reference>
<dbReference type="Proteomes" id="UP000192596">
    <property type="component" value="Unassembled WGS sequence"/>
</dbReference>
<feature type="transmembrane region" description="Helical" evidence="2">
    <location>
        <begin position="28"/>
        <end position="50"/>
    </location>
</feature>
<keyword evidence="2" id="KW-1133">Transmembrane helix</keyword>